<accession>V7BXM7</accession>
<evidence type="ECO:0000313" key="2">
    <source>
        <dbReference type="Proteomes" id="UP000000226"/>
    </source>
</evidence>
<proteinExistence type="predicted"/>
<organism evidence="1 2">
    <name type="scientific">Phaseolus vulgaris</name>
    <name type="common">Kidney bean</name>
    <name type="synonym">French bean</name>
    <dbReference type="NCBI Taxonomy" id="3885"/>
    <lineage>
        <taxon>Eukaryota</taxon>
        <taxon>Viridiplantae</taxon>
        <taxon>Streptophyta</taxon>
        <taxon>Embryophyta</taxon>
        <taxon>Tracheophyta</taxon>
        <taxon>Spermatophyta</taxon>
        <taxon>Magnoliopsida</taxon>
        <taxon>eudicotyledons</taxon>
        <taxon>Gunneridae</taxon>
        <taxon>Pentapetalae</taxon>
        <taxon>rosids</taxon>
        <taxon>fabids</taxon>
        <taxon>Fabales</taxon>
        <taxon>Fabaceae</taxon>
        <taxon>Papilionoideae</taxon>
        <taxon>50 kb inversion clade</taxon>
        <taxon>NPAAA clade</taxon>
        <taxon>indigoferoid/millettioid clade</taxon>
        <taxon>Phaseoleae</taxon>
        <taxon>Phaseolus</taxon>
    </lineage>
</organism>
<reference evidence="2" key="1">
    <citation type="journal article" date="2014" name="Nat. Genet.">
        <title>A reference genome for common bean and genome-wide analysis of dual domestications.</title>
        <authorList>
            <person name="Schmutz J."/>
            <person name="McClean P.E."/>
            <person name="Mamidi S."/>
            <person name="Wu G.A."/>
            <person name="Cannon S.B."/>
            <person name="Grimwood J."/>
            <person name="Jenkins J."/>
            <person name="Shu S."/>
            <person name="Song Q."/>
            <person name="Chavarro C."/>
            <person name="Torres-Torres M."/>
            <person name="Geffroy V."/>
            <person name="Moghaddam S.M."/>
            <person name="Gao D."/>
            <person name="Abernathy B."/>
            <person name="Barry K."/>
            <person name="Blair M."/>
            <person name="Brick M.A."/>
            <person name="Chovatia M."/>
            <person name="Gepts P."/>
            <person name="Goodstein D.M."/>
            <person name="Gonzales M."/>
            <person name="Hellsten U."/>
            <person name="Hyten D.L."/>
            <person name="Jia G."/>
            <person name="Kelly J.D."/>
            <person name="Kudrna D."/>
            <person name="Lee R."/>
            <person name="Richard M.M."/>
            <person name="Miklas P.N."/>
            <person name="Osorno J.M."/>
            <person name="Rodrigues J."/>
            <person name="Thareau V."/>
            <person name="Urrea C.A."/>
            <person name="Wang M."/>
            <person name="Yu Y."/>
            <person name="Zhang M."/>
            <person name="Wing R.A."/>
            <person name="Cregan P.B."/>
            <person name="Rokhsar D.S."/>
            <person name="Jackson S.A."/>
        </authorList>
    </citation>
    <scope>NUCLEOTIDE SEQUENCE [LARGE SCALE GENOMIC DNA]</scope>
    <source>
        <strain evidence="2">cv. G19833</strain>
    </source>
</reference>
<dbReference type="Proteomes" id="UP000000226">
    <property type="component" value="Chromosome 5"/>
</dbReference>
<dbReference type="OrthoDB" id="691231at2759"/>
<dbReference type="AlphaFoldDB" id="V7BXM7"/>
<gene>
    <name evidence="1" type="ORF">PHAVU_005G061700g</name>
</gene>
<protein>
    <submittedName>
        <fullName evidence="1">Uncharacterized protein</fullName>
    </submittedName>
</protein>
<name>V7BXM7_PHAVU</name>
<dbReference type="PANTHER" id="PTHR37611">
    <property type="entry name" value="VIRUS-SPECIFIC-SIGNALING-PATHWAY REGULATED PROTEIN-RELATED"/>
    <property type="match status" value="1"/>
</dbReference>
<sequence length="143" mass="16725">MSFSEGVFELGMEFSEANNVLLMSLMEEMQEEDFCGDDRLVNMIQSLEAEISDTEIDQICEMEHLDTSYSEPDHWVDMNIISSLPFDEMNSWIPCEDEMMEHASMEYEAANYIDDFQLSYEIFLKQQYRETSYLAQGPSDLVF</sequence>
<dbReference type="EMBL" id="CM002292">
    <property type="protein sequence ID" value="ESW21326.1"/>
    <property type="molecule type" value="Genomic_DNA"/>
</dbReference>
<dbReference type="PANTHER" id="PTHR37611:SF4">
    <property type="entry name" value="OS06G0538400 PROTEIN"/>
    <property type="match status" value="1"/>
</dbReference>
<evidence type="ECO:0000313" key="1">
    <source>
        <dbReference type="EMBL" id="ESW21326.1"/>
    </source>
</evidence>
<dbReference type="Gramene" id="ESW21326">
    <property type="protein sequence ID" value="ESW21326"/>
    <property type="gene ID" value="PHAVU_005G061700g"/>
</dbReference>
<keyword evidence="2" id="KW-1185">Reference proteome</keyword>